<keyword evidence="7" id="KW-1185">Reference proteome</keyword>
<evidence type="ECO:0000256" key="3">
    <source>
        <dbReference type="ARBA" id="ARBA00023002"/>
    </source>
</evidence>
<dbReference type="PANTHER" id="PTHR23026">
    <property type="entry name" value="NADPH NITROREDUCTASE"/>
    <property type="match status" value="1"/>
</dbReference>
<organism evidence="6 7">
    <name type="scientific">Phytohabitans suffuscus</name>
    <dbReference type="NCBI Taxonomy" id="624315"/>
    <lineage>
        <taxon>Bacteria</taxon>
        <taxon>Bacillati</taxon>
        <taxon>Actinomycetota</taxon>
        <taxon>Actinomycetes</taxon>
        <taxon>Micromonosporales</taxon>
        <taxon>Micromonosporaceae</taxon>
    </lineage>
</organism>
<gene>
    <name evidence="6" type="ORF">Psuf_061640</name>
</gene>
<dbReference type="Pfam" id="PF00881">
    <property type="entry name" value="Nitroreductase"/>
    <property type="match status" value="1"/>
</dbReference>
<sequence length="222" mass="24825">MNSEIYFVIYRRRDVRAEFTGAPVPEETLWRILAAAHAAPSVGLTQPWDFILIRDQAIRDAFVSHVQHERAVFADTLDGTDAERFGRIKIDGVRESSLSIVVTYDSQRGALAVLGRLRSPTPFCTRCVWPSRTCGWPPLPKVSAWAGCPSIANRSFATCWESQSTSGQWRGCVWADPSPAHYARPGTPRLAHSSTPRRDRSPGSVVSERRMSDCISRELLVR</sequence>
<evidence type="ECO:0000256" key="1">
    <source>
        <dbReference type="ARBA" id="ARBA00022630"/>
    </source>
</evidence>
<proteinExistence type="predicted"/>
<reference evidence="6 7" key="1">
    <citation type="submission" date="2020-03" db="EMBL/GenBank/DDBJ databases">
        <title>Whole genome shotgun sequence of Phytohabitans suffuscus NBRC 105367.</title>
        <authorList>
            <person name="Komaki H."/>
            <person name="Tamura T."/>
        </authorList>
    </citation>
    <scope>NUCLEOTIDE SEQUENCE [LARGE SCALE GENOMIC DNA]</scope>
    <source>
        <strain evidence="6 7">NBRC 105367</strain>
    </source>
</reference>
<protein>
    <recommendedName>
        <fullName evidence="5">Nitroreductase domain-containing protein</fullName>
    </recommendedName>
</protein>
<evidence type="ECO:0000313" key="6">
    <source>
        <dbReference type="EMBL" id="BCB88851.1"/>
    </source>
</evidence>
<dbReference type="PANTHER" id="PTHR23026:SF90">
    <property type="entry name" value="IODOTYROSINE DEIODINASE 1"/>
    <property type="match status" value="1"/>
</dbReference>
<dbReference type="GO" id="GO:0016491">
    <property type="term" value="F:oxidoreductase activity"/>
    <property type="evidence" value="ECO:0007669"/>
    <property type="project" value="UniProtKB-KW"/>
</dbReference>
<dbReference type="KEGG" id="psuu:Psuf_061640"/>
<dbReference type="EMBL" id="AP022871">
    <property type="protein sequence ID" value="BCB88851.1"/>
    <property type="molecule type" value="Genomic_DNA"/>
</dbReference>
<keyword evidence="2" id="KW-0288">FMN</keyword>
<keyword evidence="1" id="KW-0285">Flavoprotein</keyword>
<keyword evidence="3" id="KW-0560">Oxidoreductase</keyword>
<dbReference type="InterPro" id="IPR000415">
    <property type="entry name" value="Nitroreductase-like"/>
</dbReference>
<feature type="region of interest" description="Disordered" evidence="4">
    <location>
        <begin position="184"/>
        <end position="210"/>
    </location>
</feature>
<reference evidence="6 7" key="2">
    <citation type="submission" date="2020-03" db="EMBL/GenBank/DDBJ databases">
        <authorList>
            <person name="Ichikawa N."/>
            <person name="Kimura A."/>
            <person name="Kitahashi Y."/>
            <person name="Uohara A."/>
        </authorList>
    </citation>
    <scope>NUCLEOTIDE SEQUENCE [LARGE SCALE GENOMIC DNA]</scope>
    <source>
        <strain evidence="6 7">NBRC 105367</strain>
    </source>
</reference>
<feature type="domain" description="Nitroreductase" evidence="5">
    <location>
        <begin position="9"/>
        <end position="82"/>
    </location>
</feature>
<dbReference type="Gene3D" id="3.40.109.10">
    <property type="entry name" value="NADH Oxidase"/>
    <property type="match status" value="1"/>
</dbReference>
<dbReference type="InterPro" id="IPR050627">
    <property type="entry name" value="Nitroreductase/BluB"/>
</dbReference>
<dbReference type="Proteomes" id="UP000503011">
    <property type="component" value="Chromosome"/>
</dbReference>
<dbReference type="InterPro" id="IPR029479">
    <property type="entry name" value="Nitroreductase"/>
</dbReference>
<evidence type="ECO:0000313" key="7">
    <source>
        <dbReference type="Proteomes" id="UP000503011"/>
    </source>
</evidence>
<evidence type="ECO:0000256" key="4">
    <source>
        <dbReference type="SAM" id="MobiDB-lite"/>
    </source>
</evidence>
<dbReference type="SUPFAM" id="SSF55469">
    <property type="entry name" value="FMN-dependent nitroreductase-like"/>
    <property type="match status" value="1"/>
</dbReference>
<evidence type="ECO:0000259" key="5">
    <source>
        <dbReference type="Pfam" id="PF00881"/>
    </source>
</evidence>
<name>A0A6F8YSP2_9ACTN</name>
<feature type="compositionally biased region" description="Basic and acidic residues" evidence="4">
    <location>
        <begin position="196"/>
        <end position="210"/>
    </location>
</feature>
<accession>A0A6F8YSP2</accession>
<evidence type="ECO:0000256" key="2">
    <source>
        <dbReference type="ARBA" id="ARBA00022643"/>
    </source>
</evidence>
<dbReference type="AlphaFoldDB" id="A0A6F8YSP2"/>